<dbReference type="CDD" id="cd00071">
    <property type="entry name" value="GMPK"/>
    <property type="match status" value="1"/>
</dbReference>
<keyword evidence="4" id="KW-0808">Transferase</keyword>
<feature type="domain" description="Guanylate kinase-like" evidence="7">
    <location>
        <begin position="4"/>
        <end position="187"/>
    </location>
</feature>
<dbReference type="InterPro" id="IPR020590">
    <property type="entry name" value="Guanylate_kinase_CS"/>
</dbReference>
<evidence type="ECO:0000313" key="9">
    <source>
        <dbReference type="Proteomes" id="UP000176511"/>
    </source>
</evidence>
<dbReference type="SUPFAM" id="SSF52540">
    <property type="entry name" value="P-loop containing nucleoside triphosphate hydrolases"/>
    <property type="match status" value="1"/>
</dbReference>
<evidence type="ECO:0000256" key="3">
    <source>
        <dbReference type="ARBA" id="ARBA00016296"/>
    </source>
</evidence>
<proteinExistence type="inferred from homology"/>
<protein>
    <recommendedName>
        <fullName evidence="3">Guanylate kinase</fullName>
        <ecNumber evidence="2">2.7.4.8</ecNumber>
    </recommendedName>
    <alternativeName>
        <fullName evidence="6">GMP kinase</fullName>
    </alternativeName>
</protein>
<evidence type="ECO:0000256" key="1">
    <source>
        <dbReference type="ARBA" id="ARBA00005790"/>
    </source>
</evidence>
<dbReference type="PANTHER" id="PTHR23117">
    <property type="entry name" value="GUANYLATE KINASE-RELATED"/>
    <property type="match status" value="1"/>
</dbReference>
<evidence type="ECO:0000256" key="2">
    <source>
        <dbReference type="ARBA" id="ARBA00012961"/>
    </source>
</evidence>
<evidence type="ECO:0000259" key="7">
    <source>
        <dbReference type="PROSITE" id="PS50052"/>
    </source>
</evidence>
<dbReference type="InterPro" id="IPR008144">
    <property type="entry name" value="Guanylate_kin-like_dom"/>
</dbReference>
<evidence type="ECO:0000313" key="8">
    <source>
        <dbReference type="EMBL" id="OGG61875.1"/>
    </source>
</evidence>
<dbReference type="PROSITE" id="PS50052">
    <property type="entry name" value="GUANYLATE_KINASE_2"/>
    <property type="match status" value="1"/>
</dbReference>
<dbReference type="STRING" id="1798491.A3C87_00560"/>
<dbReference type="PANTHER" id="PTHR23117:SF13">
    <property type="entry name" value="GUANYLATE KINASE"/>
    <property type="match status" value="1"/>
</dbReference>
<keyword evidence="5" id="KW-0418">Kinase</keyword>
<dbReference type="InterPro" id="IPR008145">
    <property type="entry name" value="GK/Ca_channel_bsu"/>
</dbReference>
<sequence length="192" mass="21527">MKKGMLLMLMGPSGSGKNTLKAHIEKVFGDKLSFVTSYTSRAPRPGEIEGKTYHYVSRGEFETMRDAGKFIESAEYGGNYYGIPLDAVQDALKNGNILFREIEHKGYQQIKAAVSHDQYRLIFVDGGDWEHLKRRILGRAPMSENELALRKESYNIEMALKHEADAVIVNEDGKVAAAERAIESVVRDMIGK</sequence>
<dbReference type="SMART" id="SM00072">
    <property type="entry name" value="GuKc"/>
    <property type="match status" value="1"/>
</dbReference>
<comment type="caution">
    <text evidence="8">The sequence shown here is derived from an EMBL/GenBank/DDBJ whole genome shotgun (WGS) entry which is preliminary data.</text>
</comment>
<evidence type="ECO:0000256" key="5">
    <source>
        <dbReference type="ARBA" id="ARBA00022777"/>
    </source>
</evidence>
<accession>A0A1F6DKB8</accession>
<evidence type="ECO:0000256" key="6">
    <source>
        <dbReference type="ARBA" id="ARBA00030128"/>
    </source>
</evidence>
<dbReference type="Gene3D" id="3.40.50.300">
    <property type="entry name" value="P-loop containing nucleotide triphosphate hydrolases"/>
    <property type="match status" value="1"/>
</dbReference>
<dbReference type="EMBL" id="MFLE01000014">
    <property type="protein sequence ID" value="OGG61875.1"/>
    <property type="molecule type" value="Genomic_DNA"/>
</dbReference>
<dbReference type="EC" id="2.7.4.8" evidence="2"/>
<name>A0A1F6DKB8_9BACT</name>
<dbReference type="Gene3D" id="3.30.63.10">
    <property type="entry name" value="Guanylate Kinase phosphate binding domain"/>
    <property type="match status" value="1"/>
</dbReference>
<gene>
    <name evidence="8" type="ORF">A3C87_00560</name>
</gene>
<evidence type="ECO:0000256" key="4">
    <source>
        <dbReference type="ARBA" id="ARBA00022679"/>
    </source>
</evidence>
<dbReference type="Pfam" id="PF00625">
    <property type="entry name" value="Guanylate_kin"/>
    <property type="match status" value="1"/>
</dbReference>
<organism evidence="8 9">
    <name type="scientific">Candidatus Kaiserbacteria bacterium RIFCSPHIGHO2_02_FULL_49_34</name>
    <dbReference type="NCBI Taxonomy" id="1798491"/>
    <lineage>
        <taxon>Bacteria</taxon>
        <taxon>Candidatus Kaiseribacteriota</taxon>
    </lineage>
</organism>
<dbReference type="Proteomes" id="UP000176511">
    <property type="component" value="Unassembled WGS sequence"/>
</dbReference>
<dbReference type="GO" id="GO:0005829">
    <property type="term" value="C:cytosol"/>
    <property type="evidence" value="ECO:0007669"/>
    <property type="project" value="TreeGrafter"/>
</dbReference>
<dbReference type="AlphaFoldDB" id="A0A1F6DKB8"/>
<dbReference type="InterPro" id="IPR027417">
    <property type="entry name" value="P-loop_NTPase"/>
</dbReference>
<dbReference type="FunFam" id="3.30.63.10:FF:000002">
    <property type="entry name" value="Guanylate kinase 1"/>
    <property type="match status" value="1"/>
</dbReference>
<reference evidence="8 9" key="1">
    <citation type="journal article" date="2016" name="Nat. Commun.">
        <title>Thousands of microbial genomes shed light on interconnected biogeochemical processes in an aquifer system.</title>
        <authorList>
            <person name="Anantharaman K."/>
            <person name="Brown C.T."/>
            <person name="Hug L.A."/>
            <person name="Sharon I."/>
            <person name="Castelle C.J."/>
            <person name="Probst A.J."/>
            <person name="Thomas B.C."/>
            <person name="Singh A."/>
            <person name="Wilkins M.J."/>
            <person name="Karaoz U."/>
            <person name="Brodie E.L."/>
            <person name="Williams K.H."/>
            <person name="Hubbard S.S."/>
            <person name="Banfield J.F."/>
        </authorList>
    </citation>
    <scope>NUCLEOTIDE SEQUENCE [LARGE SCALE GENOMIC DNA]</scope>
</reference>
<dbReference type="PROSITE" id="PS00856">
    <property type="entry name" value="GUANYLATE_KINASE_1"/>
    <property type="match status" value="1"/>
</dbReference>
<dbReference type="GO" id="GO:0004385">
    <property type="term" value="F:GMP kinase activity"/>
    <property type="evidence" value="ECO:0007669"/>
    <property type="project" value="UniProtKB-EC"/>
</dbReference>
<comment type="similarity">
    <text evidence="1">Belongs to the guanylate kinase family.</text>
</comment>